<dbReference type="Pfam" id="PF00582">
    <property type="entry name" value="Usp"/>
    <property type="match status" value="2"/>
</dbReference>
<gene>
    <name evidence="3" type="ORF">ACFYM3_13995</name>
</gene>
<keyword evidence="4" id="KW-1185">Reference proteome</keyword>
<reference evidence="3 4" key="1">
    <citation type="submission" date="2024-10" db="EMBL/GenBank/DDBJ databases">
        <title>The Natural Products Discovery Center: Release of the First 8490 Sequenced Strains for Exploring Actinobacteria Biosynthetic Diversity.</title>
        <authorList>
            <person name="Kalkreuter E."/>
            <person name="Kautsar S.A."/>
            <person name="Yang D."/>
            <person name="Bader C.D."/>
            <person name="Teijaro C.N."/>
            <person name="Fluegel L."/>
            <person name="Davis C.M."/>
            <person name="Simpson J.R."/>
            <person name="Lauterbach L."/>
            <person name="Steele A.D."/>
            <person name="Gui C."/>
            <person name="Meng S."/>
            <person name="Li G."/>
            <person name="Viehrig K."/>
            <person name="Ye F."/>
            <person name="Su P."/>
            <person name="Kiefer A.F."/>
            <person name="Nichols A."/>
            <person name="Cepeda A.J."/>
            <person name="Yan W."/>
            <person name="Fan B."/>
            <person name="Jiang Y."/>
            <person name="Adhikari A."/>
            <person name="Zheng C.-J."/>
            <person name="Schuster L."/>
            <person name="Cowan T.M."/>
            <person name="Smanski M.J."/>
            <person name="Chevrette M.G."/>
            <person name="De Carvalho L.P.S."/>
            <person name="Shen B."/>
        </authorList>
    </citation>
    <scope>NUCLEOTIDE SEQUENCE [LARGE SCALE GENOMIC DNA]</scope>
    <source>
        <strain evidence="3 4">NPDC007066</strain>
    </source>
</reference>
<dbReference type="PANTHER" id="PTHR46268:SF6">
    <property type="entry name" value="UNIVERSAL STRESS PROTEIN UP12"/>
    <property type="match status" value="1"/>
</dbReference>
<comment type="similarity">
    <text evidence="1">Belongs to the universal stress protein A family.</text>
</comment>
<comment type="caution">
    <text evidence="3">The sequence shown here is derived from an EMBL/GenBank/DDBJ whole genome shotgun (WGS) entry which is preliminary data.</text>
</comment>
<dbReference type="SUPFAM" id="SSF52402">
    <property type="entry name" value="Adenine nucleotide alpha hydrolases-like"/>
    <property type="match status" value="2"/>
</dbReference>
<dbReference type="Proteomes" id="UP001601288">
    <property type="component" value="Unassembled WGS sequence"/>
</dbReference>
<sequence>MPGTIIVGLDGSLESRAAADWAAREAALRGLAVKLVHVWQPVPARMAQAPLLGAETHQHWTERIPRETAEGLRLRHPNVEVGTEQLTGSRTDALVDAARDAELLVLGSRALSGLGGFLVGSIGQSVVARTETAVVLVRAGEQAADEHVTDFSGIPSSATAFRPVVLGLDADRPDETVLDFAFEEARCRQAPLTAVHGWDLSPYAVYTMGAGFESHEEFARAEATGLTEALRPWRQKYPDVEVTEVSRPGSAANLLVDSSRDASLVVVGRRRRRNPLGPHIGSVAHAVMHHAAAPVAVVAHG</sequence>
<dbReference type="Gene3D" id="3.40.50.620">
    <property type="entry name" value="HUPs"/>
    <property type="match status" value="2"/>
</dbReference>
<name>A0ABW6LB59_9ACTN</name>
<dbReference type="EMBL" id="JBIAFP010000007">
    <property type="protein sequence ID" value="MFE9225720.1"/>
    <property type="molecule type" value="Genomic_DNA"/>
</dbReference>
<dbReference type="PANTHER" id="PTHR46268">
    <property type="entry name" value="STRESS RESPONSE PROTEIN NHAX"/>
    <property type="match status" value="1"/>
</dbReference>
<dbReference type="InterPro" id="IPR006016">
    <property type="entry name" value="UspA"/>
</dbReference>
<dbReference type="InterPro" id="IPR006015">
    <property type="entry name" value="Universal_stress_UspA"/>
</dbReference>
<proteinExistence type="inferred from homology"/>
<feature type="domain" description="UspA" evidence="2">
    <location>
        <begin position="161"/>
        <end position="298"/>
    </location>
</feature>
<feature type="domain" description="UspA" evidence="2">
    <location>
        <begin position="3"/>
        <end position="138"/>
    </location>
</feature>
<evidence type="ECO:0000259" key="2">
    <source>
        <dbReference type="Pfam" id="PF00582"/>
    </source>
</evidence>
<evidence type="ECO:0000313" key="3">
    <source>
        <dbReference type="EMBL" id="MFE9225720.1"/>
    </source>
</evidence>
<organism evidence="3 4">
    <name type="scientific">Streptomyces massasporeus</name>
    <dbReference type="NCBI Taxonomy" id="67324"/>
    <lineage>
        <taxon>Bacteria</taxon>
        <taxon>Bacillati</taxon>
        <taxon>Actinomycetota</taxon>
        <taxon>Actinomycetes</taxon>
        <taxon>Kitasatosporales</taxon>
        <taxon>Streptomycetaceae</taxon>
        <taxon>Streptomyces</taxon>
    </lineage>
</organism>
<dbReference type="RefSeq" id="WP_358282757.1">
    <property type="nucleotide sequence ID" value="NZ_JBEYGJ010000014.1"/>
</dbReference>
<protein>
    <submittedName>
        <fullName evidence="3">Universal stress protein</fullName>
    </submittedName>
</protein>
<accession>A0ABW6LB59</accession>
<dbReference type="InterPro" id="IPR014729">
    <property type="entry name" value="Rossmann-like_a/b/a_fold"/>
</dbReference>
<dbReference type="PRINTS" id="PR01438">
    <property type="entry name" value="UNVRSLSTRESS"/>
</dbReference>
<evidence type="ECO:0000256" key="1">
    <source>
        <dbReference type="ARBA" id="ARBA00008791"/>
    </source>
</evidence>
<evidence type="ECO:0000313" key="4">
    <source>
        <dbReference type="Proteomes" id="UP001601288"/>
    </source>
</evidence>